<dbReference type="InterPro" id="IPR021109">
    <property type="entry name" value="Peptidase_aspartic_dom_sf"/>
</dbReference>
<name>A0A0J1B872_9TREE</name>
<dbReference type="InterPro" id="IPR033121">
    <property type="entry name" value="PEPTIDASE_A1"/>
</dbReference>
<evidence type="ECO:0000259" key="2">
    <source>
        <dbReference type="PROSITE" id="PS51767"/>
    </source>
</evidence>
<keyword evidence="3" id="KW-0378">Hydrolase</keyword>
<evidence type="ECO:0000313" key="3">
    <source>
        <dbReference type="EMBL" id="KLT43969.1"/>
    </source>
</evidence>
<dbReference type="AlphaFoldDB" id="A0A0J1B872"/>
<feature type="domain" description="Peptidase A1" evidence="2">
    <location>
        <begin position="34"/>
        <end position="319"/>
    </location>
</feature>
<dbReference type="GeneID" id="28985847"/>
<dbReference type="InterPro" id="IPR001461">
    <property type="entry name" value="Aspartic_peptidase_A1"/>
</dbReference>
<dbReference type="PANTHER" id="PTHR47966:SF51">
    <property type="entry name" value="BETA-SITE APP-CLEAVING ENZYME, ISOFORM A-RELATED"/>
    <property type="match status" value="1"/>
</dbReference>
<comment type="similarity">
    <text evidence="1">Belongs to the peptidase A1 family.</text>
</comment>
<dbReference type="PROSITE" id="PS51767">
    <property type="entry name" value="PEPTIDASE_A1"/>
    <property type="match status" value="1"/>
</dbReference>
<dbReference type="GO" id="GO:0004190">
    <property type="term" value="F:aspartic-type endopeptidase activity"/>
    <property type="evidence" value="ECO:0007669"/>
    <property type="project" value="InterPro"/>
</dbReference>
<dbReference type="Pfam" id="PF00026">
    <property type="entry name" value="Asp"/>
    <property type="match status" value="1"/>
</dbReference>
<evidence type="ECO:0000256" key="1">
    <source>
        <dbReference type="ARBA" id="ARBA00007447"/>
    </source>
</evidence>
<gene>
    <name evidence="3" type="ORF">CC85DRAFT_300891</name>
</gene>
<evidence type="ECO:0000313" key="4">
    <source>
        <dbReference type="Proteomes" id="UP000053611"/>
    </source>
</evidence>
<dbReference type="PANTHER" id="PTHR47966">
    <property type="entry name" value="BETA-SITE APP-CLEAVING ENZYME, ISOFORM A-RELATED"/>
    <property type="match status" value="1"/>
</dbReference>
<dbReference type="RefSeq" id="XP_018280460.1">
    <property type="nucleotide sequence ID" value="XM_018425244.1"/>
</dbReference>
<dbReference type="SUPFAM" id="SSF50630">
    <property type="entry name" value="Acid proteases"/>
    <property type="match status" value="1"/>
</dbReference>
<dbReference type="Proteomes" id="UP000053611">
    <property type="component" value="Unassembled WGS sequence"/>
</dbReference>
<organism evidence="3 4">
    <name type="scientific">Cutaneotrichosporon oleaginosum</name>
    <dbReference type="NCBI Taxonomy" id="879819"/>
    <lineage>
        <taxon>Eukaryota</taxon>
        <taxon>Fungi</taxon>
        <taxon>Dikarya</taxon>
        <taxon>Basidiomycota</taxon>
        <taxon>Agaricomycotina</taxon>
        <taxon>Tremellomycetes</taxon>
        <taxon>Trichosporonales</taxon>
        <taxon>Trichosporonaceae</taxon>
        <taxon>Cutaneotrichosporon</taxon>
    </lineage>
</organism>
<dbReference type="GO" id="GO:0006508">
    <property type="term" value="P:proteolysis"/>
    <property type="evidence" value="ECO:0007669"/>
    <property type="project" value="UniProtKB-KW"/>
</dbReference>
<dbReference type="EMBL" id="KQ087190">
    <property type="protein sequence ID" value="KLT43969.1"/>
    <property type="molecule type" value="Genomic_DNA"/>
</dbReference>
<proteinExistence type="inferred from homology"/>
<keyword evidence="3" id="KW-0645">Protease</keyword>
<protein>
    <submittedName>
        <fullName evidence="3">Acid protease</fullName>
    </submittedName>
</protein>
<accession>A0A0J1B872</accession>
<sequence length="338" mass="36498">MFAALTLLATAAAHINPPNMTGNTTHDVALFKRGTVNALVGTPGFGLYLGLDTKAELSWVTERYGLINSSSFEPLDGTFEGYYYGRSISGTRGREVIRFGQATYSNEMGFTDLAPSAVGGVDGALALGGSATSFFGQASASWPEKIIGVRIPTNNQNPGVLNLGYTNADQYVGDLGWLPVIGGEGWRASFDGIRASGNRTASHPGRNFAVWDSNEETSAAPYDVVTAIYGNNPRINKITVIWMMPCDVIEGTTVRMRLGGRQTLLSRAALLRRDPTDPGQCIANFAVSEDDNVHLGRTFMRTWYTAFSETEDGRRIGLARPIFLPGVTMNSISINEDF</sequence>
<dbReference type="Gene3D" id="2.40.70.10">
    <property type="entry name" value="Acid Proteases"/>
    <property type="match status" value="2"/>
</dbReference>
<reference evidence="3 4" key="1">
    <citation type="submission" date="2015-03" db="EMBL/GenBank/DDBJ databases">
        <title>Genomics and transcriptomics of the oil-accumulating basidiomycete yeast T. oleaginosus allow insights into substrate utilization and the diverse evolutionary trajectories of mating systems in fungi.</title>
        <authorList>
            <consortium name="DOE Joint Genome Institute"/>
            <person name="Kourist R."/>
            <person name="Kracht O."/>
            <person name="Bracharz F."/>
            <person name="Lipzen A."/>
            <person name="Nolan M."/>
            <person name="Ohm R."/>
            <person name="Grigoriev I."/>
            <person name="Sun S."/>
            <person name="Heitman J."/>
            <person name="Bruck T."/>
            <person name="Nowrousian M."/>
        </authorList>
    </citation>
    <scope>NUCLEOTIDE SEQUENCE [LARGE SCALE GENOMIC DNA]</scope>
    <source>
        <strain evidence="3 4">IBC0246</strain>
    </source>
</reference>
<keyword evidence="4" id="KW-1185">Reference proteome</keyword>